<evidence type="ECO:0000313" key="1">
    <source>
        <dbReference type="EMBL" id="RJR26997.1"/>
    </source>
</evidence>
<reference evidence="1 2" key="1">
    <citation type="journal article" date="2017" name="ISME J.">
        <title>Energy and carbon metabolisms in a deep terrestrial subsurface fluid microbial community.</title>
        <authorList>
            <person name="Momper L."/>
            <person name="Jungbluth S.P."/>
            <person name="Lee M.D."/>
            <person name="Amend J.P."/>
        </authorList>
    </citation>
    <scope>NUCLEOTIDE SEQUENCE [LARGE SCALE GENOMIC DNA]</scope>
    <source>
        <strain evidence="1">SURF_46</strain>
    </source>
</reference>
<dbReference type="EMBL" id="QZJF01000017">
    <property type="protein sequence ID" value="RJR26997.1"/>
    <property type="molecule type" value="Genomic_DNA"/>
</dbReference>
<accession>A0A3A4ZJH2</accession>
<dbReference type="AlphaFoldDB" id="A0A3A4ZJH2"/>
<dbReference type="PANTHER" id="PTHR12993">
    <property type="entry name" value="N-ACETYLGLUCOSAMINYL-PHOSPHATIDYLINOSITOL DE-N-ACETYLASE-RELATED"/>
    <property type="match status" value="1"/>
</dbReference>
<dbReference type="PANTHER" id="PTHR12993:SF11">
    <property type="entry name" value="N-ACETYLGLUCOSAMINYL-PHOSPHATIDYLINOSITOL DE-N-ACETYLASE"/>
    <property type="match status" value="1"/>
</dbReference>
<dbReference type="Pfam" id="PF02585">
    <property type="entry name" value="PIG-L"/>
    <property type="match status" value="1"/>
</dbReference>
<dbReference type="InterPro" id="IPR003737">
    <property type="entry name" value="GlcNAc_PI_deacetylase-related"/>
</dbReference>
<comment type="caution">
    <text evidence="1">The sequence shown here is derived from an EMBL/GenBank/DDBJ whole genome shotgun (WGS) entry which is preliminary data.</text>
</comment>
<dbReference type="SUPFAM" id="SSF102588">
    <property type="entry name" value="LmbE-like"/>
    <property type="match status" value="1"/>
</dbReference>
<name>A0A3A4ZJH2_UNCKA</name>
<dbReference type="Gene3D" id="3.40.50.10320">
    <property type="entry name" value="LmbE-like"/>
    <property type="match status" value="1"/>
</dbReference>
<sequence>MQSDEKYKSLVSFNRLILAVPHPDDETYYSAGLIQRLNSLGKFLKVIVMTKGENSTLRYGVLENENLPDVREKEFMKIIRILGVTHYALNKFKDGGIESESDKVSKYLSSEIEGIKPDAVVTYEPSGVYGHPDHVALTKIIEELSKIYPFEIIYLTVGSSYNTFEDAVHMAKDPDSIKPIEPDLVLKLTSLETINKLRAILAYKSQFKFDLEFVWKLLRRRLLTREFLKLNV</sequence>
<organism evidence="1 2">
    <name type="scientific">candidate division WWE3 bacterium</name>
    <dbReference type="NCBI Taxonomy" id="2053526"/>
    <lineage>
        <taxon>Bacteria</taxon>
        <taxon>Katanobacteria</taxon>
    </lineage>
</organism>
<dbReference type="Proteomes" id="UP000265540">
    <property type="component" value="Unassembled WGS sequence"/>
</dbReference>
<dbReference type="GO" id="GO:0016811">
    <property type="term" value="F:hydrolase activity, acting on carbon-nitrogen (but not peptide) bonds, in linear amides"/>
    <property type="evidence" value="ECO:0007669"/>
    <property type="project" value="TreeGrafter"/>
</dbReference>
<proteinExistence type="predicted"/>
<protein>
    <submittedName>
        <fullName evidence="1">PIG-L family deacetylase</fullName>
    </submittedName>
</protein>
<gene>
    <name evidence="1" type="ORF">C4561_04445</name>
</gene>
<evidence type="ECO:0000313" key="2">
    <source>
        <dbReference type="Proteomes" id="UP000265540"/>
    </source>
</evidence>
<dbReference type="InterPro" id="IPR024078">
    <property type="entry name" value="LmbE-like_dom_sf"/>
</dbReference>